<organism evidence="2 3">
    <name type="scientific">Steinernema hermaphroditum</name>
    <dbReference type="NCBI Taxonomy" id="289476"/>
    <lineage>
        <taxon>Eukaryota</taxon>
        <taxon>Metazoa</taxon>
        <taxon>Ecdysozoa</taxon>
        <taxon>Nematoda</taxon>
        <taxon>Chromadorea</taxon>
        <taxon>Rhabditida</taxon>
        <taxon>Tylenchina</taxon>
        <taxon>Panagrolaimomorpha</taxon>
        <taxon>Strongyloidoidea</taxon>
        <taxon>Steinernematidae</taxon>
        <taxon>Steinernema</taxon>
    </lineage>
</organism>
<comment type="caution">
    <text evidence="2">The sequence shown here is derived from an EMBL/GenBank/DDBJ whole genome shotgun (WGS) entry which is preliminary data.</text>
</comment>
<keyword evidence="3" id="KW-1185">Reference proteome</keyword>
<feature type="transmembrane region" description="Helical" evidence="1">
    <location>
        <begin position="182"/>
        <end position="206"/>
    </location>
</feature>
<dbReference type="EMBL" id="JAUCMV010000001">
    <property type="protein sequence ID" value="KAK0423113.1"/>
    <property type="molecule type" value="Genomic_DNA"/>
</dbReference>
<keyword evidence="1" id="KW-0472">Membrane</keyword>
<proteinExistence type="predicted"/>
<sequence length="268" mass="29858">MIIETYVNNCLALFMWSAVIQPEFLDTVLCIRVHGLARRLSKHDAHICVCIAVVFVSSTCTSYMHLAAYYLSTLRLPHFAKRIFSLKYIVVYCIICLLDAALLFGLTYEAASLDQFPRQNDVVCYLLPSRRLSKYVAMASSAHFIIISFVSCVILAALVSYLRKNQTPSNKKDLRTVMALKVMCTLIPLTMAIVPFVSILTISVFVPASKSLTVVANISGFIGMMHFAPTMVLQLLGFKPYRNTIAKMICCSTSVEPQGVVRATTMRS</sequence>
<keyword evidence="1" id="KW-1133">Transmembrane helix</keyword>
<feature type="transmembrane region" description="Helical" evidence="1">
    <location>
        <begin position="218"/>
        <end position="238"/>
    </location>
</feature>
<feature type="transmembrane region" description="Helical" evidence="1">
    <location>
        <begin position="135"/>
        <end position="162"/>
    </location>
</feature>
<dbReference type="SUPFAM" id="SSF81321">
    <property type="entry name" value="Family A G protein-coupled receptor-like"/>
    <property type="match status" value="1"/>
</dbReference>
<dbReference type="AlphaFoldDB" id="A0AA39IEX1"/>
<dbReference type="Gene3D" id="1.20.1070.10">
    <property type="entry name" value="Rhodopsin 7-helix transmembrane proteins"/>
    <property type="match status" value="1"/>
</dbReference>
<evidence type="ECO:0000313" key="2">
    <source>
        <dbReference type="EMBL" id="KAK0423113.1"/>
    </source>
</evidence>
<name>A0AA39IEX1_9BILA</name>
<feature type="transmembrane region" description="Helical" evidence="1">
    <location>
        <begin position="89"/>
        <end position="108"/>
    </location>
</feature>
<gene>
    <name evidence="2" type="ORF">QR680_007978</name>
</gene>
<feature type="transmembrane region" description="Helical" evidence="1">
    <location>
        <begin position="45"/>
        <end position="68"/>
    </location>
</feature>
<dbReference type="Proteomes" id="UP001175271">
    <property type="component" value="Unassembled WGS sequence"/>
</dbReference>
<accession>A0AA39IEX1</accession>
<reference evidence="2" key="1">
    <citation type="submission" date="2023-06" db="EMBL/GenBank/DDBJ databases">
        <title>Genomic analysis of the entomopathogenic nematode Steinernema hermaphroditum.</title>
        <authorList>
            <person name="Schwarz E.M."/>
            <person name="Heppert J.K."/>
            <person name="Baniya A."/>
            <person name="Schwartz H.T."/>
            <person name="Tan C.-H."/>
            <person name="Antoshechkin I."/>
            <person name="Sternberg P.W."/>
            <person name="Goodrich-Blair H."/>
            <person name="Dillman A.R."/>
        </authorList>
    </citation>
    <scope>NUCLEOTIDE SEQUENCE</scope>
    <source>
        <strain evidence="2">PS9179</strain>
        <tissue evidence="2">Whole animal</tissue>
    </source>
</reference>
<protein>
    <submittedName>
        <fullName evidence="2">Uncharacterized protein</fullName>
    </submittedName>
</protein>
<evidence type="ECO:0000256" key="1">
    <source>
        <dbReference type="SAM" id="Phobius"/>
    </source>
</evidence>
<keyword evidence="1" id="KW-0812">Transmembrane</keyword>
<evidence type="ECO:0000313" key="3">
    <source>
        <dbReference type="Proteomes" id="UP001175271"/>
    </source>
</evidence>